<feature type="region of interest" description="Disordered" evidence="1">
    <location>
        <begin position="300"/>
        <end position="334"/>
    </location>
</feature>
<dbReference type="Gene3D" id="3.40.50.410">
    <property type="entry name" value="von Willebrand factor, type A domain"/>
    <property type="match status" value="1"/>
</dbReference>
<evidence type="ECO:0000313" key="3">
    <source>
        <dbReference type="EMBL" id="PAV28871.1"/>
    </source>
</evidence>
<protein>
    <submittedName>
        <fullName evidence="3">VWA domain-containing protein</fullName>
    </submittedName>
</protein>
<sequence>MKYNRWDDSKVDTNLFLQLQDLATVLSDNPDLKFEYNYGSFIDIINGKIAGSRFWDINNHEIKESGYKTDVFLRTIGTLNHSNVPAMKAYLENMKDSSLPKFASQLITLLEDLRLEETVKKARPGTNKDFAVREKFFKHYFETQLNTNVTKSYPLDELFCLIYLNVQADQPDPDFPQANVRQLGQMEKLKPILYAIFEAKNTKDIVRLSKEIVFQLEPYYKDSLNEYFTFPISHIEDFTMNTLFDELTRTDDVANDDKEEVDEENNEYIDQRFSTWHRENQNSDRKQTFLQFELDVGTKTNIQGGGARETEDADQAMGTIQGASGQSKRNDYSELESLEKQEANRGSNQNESVYGKENRDAVAIVKEANPPSIQDMELYQEYVRDIENFKRKLAATIEKTLEHKKNAPRKDLIIGRLSKKLLPIVIDDNPRVFYKKNQESNEIDAAFTLLVDCSASMHNKMEETKRGIVLFHEVLNQLRIPHSIIGFWEDANDVKENYQPNYFHIIHSFTNSFHQNTGAGIMQLEPQEDNRDGFSIRVITKELAAKREKNKFLLVFSDGEPAADNYDQNGIVDTNLAVSDARKQGIDVIGMFLADGEIDERDDLIMKNIYGKERLMIPSVAELPEHFAPLLKRLLLRSI</sequence>
<dbReference type="Pfam" id="PF11775">
    <property type="entry name" value="CobT_C"/>
    <property type="match status" value="1"/>
</dbReference>
<dbReference type="CDD" id="cd01454">
    <property type="entry name" value="vWA_norD_type"/>
    <property type="match status" value="1"/>
</dbReference>
<dbReference type="InterPro" id="IPR036465">
    <property type="entry name" value="vWFA_dom_sf"/>
</dbReference>
<comment type="caution">
    <text evidence="3">The sequence shown here is derived from an EMBL/GenBank/DDBJ whole genome shotgun (WGS) entry which is preliminary data.</text>
</comment>
<dbReference type="InterPro" id="IPR051928">
    <property type="entry name" value="NorD/CobT"/>
</dbReference>
<evidence type="ECO:0000256" key="1">
    <source>
        <dbReference type="SAM" id="MobiDB-lite"/>
    </source>
</evidence>
<dbReference type="PANTHER" id="PTHR41248">
    <property type="entry name" value="NORD PROTEIN"/>
    <property type="match status" value="1"/>
</dbReference>
<keyword evidence="4" id="KW-1185">Reference proteome</keyword>
<name>A0A2A2IA38_9BACI</name>
<reference evidence="3 4" key="1">
    <citation type="submission" date="2017-08" db="EMBL/GenBank/DDBJ databases">
        <title>Virgibacillus indicus sp. nov. and Virgibacillus profoundi sp. nov, two moderately halophilic bacteria isolated from marine sediment by using the Microfluidic Streak Plate.</title>
        <authorList>
            <person name="Xu B."/>
            <person name="Hu B."/>
            <person name="Wang J."/>
            <person name="Zhu Y."/>
            <person name="Huang L."/>
            <person name="Du W."/>
            <person name="Huang Y."/>
        </authorList>
    </citation>
    <scope>NUCLEOTIDE SEQUENCE [LARGE SCALE GENOMIC DNA]</scope>
    <source>
        <strain evidence="3 4">IO3-P3-H5</strain>
    </source>
</reference>
<dbReference type="InterPro" id="IPR002035">
    <property type="entry name" value="VWF_A"/>
</dbReference>
<dbReference type="RefSeq" id="WP_095656311.1">
    <property type="nucleotide sequence ID" value="NZ_NPOA01000010.1"/>
</dbReference>
<dbReference type="SMART" id="SM00327">
    <property type="entry name" value="VWA"/>
    <property type="match status" value="1"/>
</dbReference>
<accession>A0A2A2IA38</accession>
<dbReference type="Proteomes" id="UP000218887">
    <property type="component" value="Unassembled WGS sequence"/>
</dbReference>
<evidence type="ECO:0000259" key="2">
    <source>
        <dbReference type="SMART" id="SM00327"/>
    </source>
</evidence>
<dbReference type="InterPro" id="IPR025861">
    <property type="entry name" value="CobT_VWA_dom"/>
</dbReference>
<evidence type="ECO:0000313" key="4">
    <source>
        <dbReference type="Proteomes" id="UP000218887"/>
    </source>
</evidence>
<dbReference type="AlphaFoldDB" id="A0A2A2IA38"/>
<proteinExistence type="predicted"/>
<dbReference type="PANTHER" id="PTHR41248:SF1">
    <property type="entry name" value="NORD PROTEIN"/>
    <property type="match status" value="1"/>
</dbReference>
<feature type="domain" description="VWFA" evidence="2">
    <location>
        <begin position="444"/>
        <end position="635"/>
    </location>
</feature>
<dbReference type="SUPFAM" id="SSF53300">
    <property type="entry name" value="vWA-like"/>
    <property type="match status" value="1"/>
</dbReference>
<organism evidence="3 4">
    <name type="scientific">Virgibacillus profundi</name>
    <dbReference type="NCBI Taxonomy" id="2024555"/>
    <lineage>
        <taxon>Bacteria</taxon>
        <taxon>Bacillati</taxon>
        <taxon>Bacillota</taxon>
        <taxon>Bacilli</taxon>
        <taxon>Bacillales</taxon>
        <taxon>Bacillaceae</taxon>
        <taxon>Virgibacillus</taxon>
    </lineage>
</organism>
<dbReference type="OrthoDB" id="2370292at2"/>
<dbReference type="EMBL" id="NPOA01000010">
    <property type="protein sequence ID" value="PAV28871.1"/>
    <property type="molecule type" value="Genomic_DNA"/>
</dbReference>
<gene>
    <name evidence="3" type="ORF">CIL05_14695</name>
</gene>